<gene>
    <name evidence="2" type="ORF">ACFPQB_17895</name>
</gene>
<feature type="chain" id="PRO_5046360517" evidence="1">
    <location>
        <begin position="27"/>
        <end position="505"/>
    </location>
</feature>
<protein>
    <submittedName>
        <fullName evidence="2">PxKF domain-containing protein</fullName>
    </submittedName>
</protein>
<dbReference type="Proteomes" id="UP001596072">
    <property type="component" value="Unassembled WGS sequence"/>
</dbReference>
<keyword evidence="3" id="KW-1185">Reference proteome</keyword>
<comment type="caution">
    <text evidence="2">The sequence shown here is derived from an EMBL/GenBank/DDBJ whole genome shotgun (WGS) entry which is preliminary data.</text>
</comment>
<feature type="signal peptide" evidence="1">
    <location>
        <begin position="1"/>
        <end position="26"/>
    </location>
</feature>
<accession>A0ABW0ZKR3</accession>
<reference evidence="3" key="1">
    <citation type="journal article" date="2019" name="Int. J. Syst. Evol. Microbiol.">
        <title>The Global Catalogue of Microorganisms (GCM) 10K type strain sequencing project: providing services to taxonomists for standard genome sequencing and annotation.</title>
        <authorList>
            <consortium name="The Broad Institute Genomics Platform"/>
            <consortium name="The Broad Institute Genome Sequencing Center for Infectious Disease"/>
            <person name="Wu L."/>
            <person name="Ma J."/>
        </authorList>
    </citation>
    <scope>NUCLEOTIDE SEQUENCE [LARGE SCALE GENOMIC DNA]</scope>
    <source>
        <strain evidence="3">YIM 94188</strain>
    </source>
</reference>
<sequence>MRTLRITAIAAGVSVALAGGMGIAHADNIQDTIADVGAGVTLVAGSPTAGNAAIRLIGNSSGGDVDPNCNIDPGEAPLRLDIVTPAGVTANPDPLEITGCGTEFPVSFTASSTAESGTVTVAILSGPAGNGSYKNEVSIPITVTQPVPSNTKPTVAVTGVLDGATYEIGAVPSAACQVTDTEDGNGTTAAVISGTLSHGLGQQTATCDYTDAGGLHADTATAVYTIVDTGAPTISHSLSPSGGPNANGWYKQGVTVTFDCSDSGSGIASCLADGESGTSKVLSEGANQSVTGTATDWAGNTATDTASGINIDTTAPSVALSGGPAAGGSYYYGSAPAAPTCIASDALSGLDGSCVVSGGGTAVGTHSYTATATDLAGNENSATSSYSVLPWDLRGFYSPVNTGGVWNTVKGGATVPLKFEVFAASELTSTTAITGFTVKGVACPGASAPTDDVEFVTTGGTSLRYDSTAGQFIQNWQTPKRAGACYAVTMTTQDGSSLTANFLLK</sequence>
<name>A0ABW0ZKR3_9ACTN</name>
<evidence type="ECO:0000256" key="1">
    <source>
        <dbReference type="SAM" id="SignalP"/>
    </source>
</evidence>
<proteinExistence type="predicted"/>
<evidence type="ECO:0000313" key="2">
    <source>
        <dbReference type="EMBL" id="MFC5730798.1"/>
    </source>
</evidence>
<dbReference type="NCBIfam" id="NF038114">
    <property type="entry name" value="rightmost"/>
    <property type="match status" value="1"/>
</dbReference>
<dbReference type="RefSeq" id="WP_136431906.1">
    <property type="nucleotide sequence ID" value="NZ_JBHSNS010000010.1"/>
</dbReference>
<dbReference type="EMBL" id="JBHSNS010000010">
    <property type="protein sequence ID" value="MFC5730798.1"/>
    <property type="molecule type" value="Genomic_DNA"/>
</dbReference>
<keyword evidence="1" id="KW-0732">Signal</keyword>
<evidence type="ECO:0000313" key="3">
    <source>
        <dbReference type="Proteomes" id="UP001596072"/>
    </source>
</evidence>
<organism evidence="2 3">
    <name type="scientific">Nocardioides vastitatis</name>
    <dbReference type="NCBI Taxonomy" id="2568655"/>
    <lineage>
        <taxon>Bacteria</taxon>
        <taxon>Bacillati</taxon>
        <taxon>Actinomycetota</taxon>
        <taxon>Actinomycetes</taxon>
        <taxon>Propionibacteriales</taxon>
        <taxon>Nocardioidaceae</taxon>
        <taxon>Nocardioides</taxon>
    </lineage>
</organism>